<dbReference type="PROSITE" id="PS51340">
    <property type="entry name" value="MOSC"/>
    <property type="match status" value="1"/>
</dbReference>
<evidence type="ECO:0000313" key="2">
    <source>
        <dbReference type="EMBL" id="OLR94622.1"/>
    </source>
</evidence>
<name>A0A1Q9LRH4_9PSEU</name>
<accession>A0A1Q9LRH4</accession>
<protein>
    <submittedName>
        <fullName evidence="2">MOSC domain-containing protein</fullName>
    </submittedName>
</protein>
<dbReference type="GO" id="GO:0003824">
    <property type="term" value="F:catalytic activity"/>
    <property type="evidence" value="ECO:0007669"/>
    <property type="project" value="InterPro"/>
</dbReference>
<gene>
    <name evidence="2" type="ORF">BJP25_12890</name>
</gene>
<proteinExistence type="predicted"/>
<dbReference type="InterPro" id="IPR011037">
    <property type="entry name" value="Pyrv_Knase-like_insert_dom_sf"/>
</dbReference>
<sequence length="214" mass="22948">MEKARVRSVNVGRAKPIAVKSGFSAIDKRPVADPVPVGVPGPGASGLAGDDICDVRNHGGPDQAVYAYAAEDLARWGAELGRPLVDGQFGENLTTTGVDVNAAVIGELWHVGPDLVLQATVPRIPCRTFAVWLDERGWMKTFTQRALPGAYFRVVRPGAVTAGDEIVVTDRPEHGLTIGYAFRATTLEADLLPALDVDGMPDELREKARRRARA</sequence>
<dbReference type="InterPro" id="IPR005302">
    <property type="entry name" value="MoCF_Sase_C"/>
</dbReference>
<dbReference type="Gene3D" id="2.40.33.20">
    <property type="entry name" value="PK beta-barrel domain-like"/>
    <property type="match status" value="1"/>
</dbReference>
<evidence type="ECO:0000313" key="3">
    <source>
        <dbReference type="Proteomes" id="UP000186040"/>
    </source>
</evidence>
<dbReference type="Pfam" id="PF03473">
    <property type="entry name" value="MOSC"/>
    <property type="match status" value="1"/>
</dbReference>
<organism evidence="2 3">
    <name type="scientific">Actinokineospora bangkokensis</name>
    <dbReference type="NCBI Taxonomy" id="1193682"/>
    <lineage>
        <taxon>Bacteria</taxon>
        <taxon>Bacillati</taxon>
        <taxon>Actinomycetota</taxon>
        <taxon>Actinomycetes</taxon>
        <taxon>Pseudonocardiales</taxon>
        <taxon>Pseudonocardiaceae</taxon>
        <taxon>Actinokineospora</taxon>
    </lineage>
</organism>
<dbReference type="AlphaFoldDB" id="A0A1Q9LRH4"/>
<dbReference type="RefSeq" id="WP_075974000.1">
    <property type="nucleotide sequence ID" value="NZ_MKQR01000007.1"/>
</dbReference>
<comment type="caution">
    <text evidence="2">The sequence shown here is derived from an EMBL/GenBank/DDBJ whole genome shotgun (WGS) entry which is preliminary data.</text>
</comment>
<reference evidence="2 3" key="1">
    <citation type="submission" date="2016-10" db="EMBL/GenBank/DDBJ databases">
        <title>The Draft Genome Sequence of Actinokineospora bangkokensis 44EHWT reveals the biosynthetic pathway of antifungal compounds Thailandins with unusual extender unit butylmalonyl-CoA.</title>
        <authorList>
            <person name="Greule A."/>
            <person name="Intra B."/>
            <person name="Flemming S."/>
            <person name="Rommel M.G."/>
            <person name="Panbangred W."/>
            <person name="Bechthold A."/>
        </authorList>
    </citation>
    <scope>NUCLEOTIDE SEQUENCE [LARGE SCALE GENOMIC DNA]</scope>
    <source>
        <strain evidence="2 3">44EHW</strain>
    </source>
</reference>
<evidence type="ECO:0000259" key="1">
    <source>
        <dbReference type="PROSITE" id="PS51340"/>
    </source>
</evidence>
<dbReference type="SUPFAM" id="SSF50800">
    <property type="entry name" value="PK beta-barrel domain-like"/>
    <property type="match status" value="1"/>
</dbReference>
<dbReference type="STRING" id="1193682.BJP25_12890"/>
<keyword evidence="3" id="KW-1185">Reference proteome</keyword>
<dbReference type="GO" id="GO:0030170">
    <property type="term" value="F:pyridoxal phosphate binding"/>
    <property type="evidence" value="ECO:0007669"/>
    <property type="project" value="InterPro"/>
</dbReference>
<dbReference type="InterPro" id="IPR052353">
    <property type="entry name" value="Benzoxazolinone_Detox_Enz"/>
</dbReference>
<dbReference type="OrthoDB" id="9786134at2"/>
<dbReference type="GO" id="GO:0030151">
    <property type="term" value="F:molybdenum ion binding"/>
    <property type="evidence" value="ECO:0007669"/>
    <property type="project" value="InterPro"/>
</dbReference>
<dbReference type="PANTHER" id="PTHR30212">
    <property type="entry name" value="PROTEIN YIIM"/>
    <property type="match status" value="1"/>
</dbReference>
<feature type="domain" description="MOSC" evidence="1">
    <location>
        <begin position="29"/>
        <end position="169"/>
    </location>
</feature>
<dbReference type="Proteomes" id="UP000186040">
    <property type="component" value="Unassembled WGS sequence"/>
</dbReference>
<dbReference type="PANTHER" id="PTHR30212:SF2">
    <property type="entry name" value="PROTEIN YIIM"/>
    <property type="match status" value="1"/>
</dbReference>
<dbReference type="EMBL" id="MKQR01000007">
    <property type="protein sequence ID" value="OLR94622.1"/>
    <property type="molecule type" value="Genomic_DNA"/>
</dbReference>